<evidence type="ECO:0000313" key="2">
    <source>
        <dbReference type="EMBL" id="KAJ7704337.1"/>
    </source>
</evidence>
<feature type="region of interest" description="Disordered" evidence="1">
    <location>
        <begin position="1"/>
        <end position="65"/>
    </location>
</feature>
<name>A0AAD7GSG9_MYCRO</name>
<dbReference type="AlphaFoldDB" id="A0AAD7GSG9"/>
<feature type="compositionally biased region" description="Polar residues" evidence="1">
    <location>
        <begin position="22"/>
        <end position="32"/>
    </location>
</feature>
<dbReference type="EMBL" id="JARKIE010000010">
    <property type="protein sequence ID" value="KAJ7704337.1"/>
    <property type="molecule type" value="Genomic_DNA"/>
</dbReference>
<feature type="compositionally biased region" description="Low complexity" evidence="1">
    <location>
        <begin position="1"/>
        <end position="21"/>
    </location>
</feature>
<reference evidence="2" key="1">
    <citation type="submission" date="2023-03" db="EMBL/GenBank/DDBJ databases">
        <title>Massive genome expansion in bonnet fungi (Mycena s.s.) driven by repeated elements and novel gene families across ecological guilds.</title>
        <authorList>
            <consortium name="Lawrence Berkeley National Laboratory"/>
            <person name="Harder C.B."/>
            <person name="Miyauchi S."/>
            <person name="Viragh M."/>
            <person name="Kuo A."/>
            <person name="Thoen E."/>
            <person name="Andreopoulos B."/>
            <person name="Lu D."/>
            <person name="Skrede I."/>
            <person name="Drula E."/>
            <person name="Henrissat B."/>
            <person name="Morin E."/>
            <person name="Kohler A."/>
            <person name="Barry K."/>
            <person name="LaButti K."/>
            <person name="Morin E."/>
            <person name="Salamov A."/>
            <person name="Lipzen A."/>
            <person name="Mereny Z."/>
            <person name="Hegedus B."/>
            <person name="Baldrian P."/>
            <person name="Stursova M."/>
            <person name="Weitz H."/>
            <person name="Taylor A."/>
            <person name="Grigoriev I.V."/>
            <person name="Nagy L.G."/>
            <person name="Martin F."/>
            <person name="Kauserud H."/>
        </authorList>
    </citation>
    <scope>NUCLEOTIDE SEQUENCE</scope>
    <source>
        <strain evidence="2">CBHHK067</strain>
    </source>
</reference>
<protein>
    <submittedName>
        <fullName evidence="2">Uncharacterized protein</fullName>
    </submittedName>
</protein>
<accession>A0AAD7GSG9</accession>
<proteinExistence type="predicted"/>
<gene>
    <name evidence="2" type="ORF">B0H17DRAFT_1193584</name>
</gene>
<organism evidence="2 3">
    <name type="scientific">Mycena rosella</name>
    <name type="common">Pink bonnet</name>
    <name type="synonym">Agaricus rosellus</name>
    <dbReference type="NCBI Taxonomy" id="1033263"/>
    <lineage>
        <taxon>Eukaryota</taxon>
        <taxon>Fungi</taxon>
        <taxon>Dikarya</taxon>
        <taxon>Basidiomycota</taxon>
        <taxon>Agaricomycotina</taxon>
        <taxon>Agaricomycetes</taxon>
        <taxon>Agaricomycetidae</taxon>
        <taxon>Agaricales</taxon>
        <taxon>Marasmiineae</taxon>
        <taxon>Mycenaceae</taxon>
        <taxon>Mycena</taxon>
    </lineage>
</organism>
<evidence type="ECO:0000256" key="1">
    <source>
        <dbReference type="SAM" id="MobiDB-lite"/>
    </source>
</evidence>
<feature type="compositionally biased region" description="Basic and acidic residues" evidence="1">
    <location>
        <begin position="50"/>
        <end position="59"/>
    </location>
</feature>
<sequence length="187" mass="19959">MSSGPRPADSSSAVPPSSRSRIQIQPSLHSSAPPTPDADYVASAPASASRRRDAKEDVRSYAGREGMTCRSIRNRHTLTHDSRIPCCSATYAECACVPRRRAMSATCTHGSPCLPTIPPAAALSPSLAARLPRSRAGALHAPHHAHFSAYPLRMHAHTYAHDAVFARWRSAPAYARSASPPLAHPLA</sequence>
<dbReference type="Proteomes" id="UP001221757">
    <property type="component" value="Unassembled WGS sequence"/>
</dbReference>
<comment type="caution">
    <text evidence="2">The sequence shown here is derived from an EMBL/GenBank/DDBJ whole genome shotgun (WGS) entry which is preliminary data.</text>
</comment>
<evidence type="ECO:0000313" key="3">
    <source>
        <dbReference type="Proteomes" id="UP001221757"/>
    </source>
</evidence>
<keyword evidence="3" id="KW-1185">Reference proteome</keyword>